<sequence>MRRVPRRRRQAARRRRDRAHDRAHLQRLRRRLEHPGHRSRAGPGHPGGHRQLIGPAASSRPPFSQTRCRRPRARHRGPAAKEPSDMTDIAAVLDLDTITTHRRRRTDAALDLLHPGRHAPPSDEELPTAYALAHHRLEGAEKAARHRDTTTLDWYRTTAGPVLARLVNSSRRGPRIVIAPSEDEMIRGPHSDTPYYVLGPGTTGATESLTELADEALDHIALTGLDELVRAHAAVICLTGRRRPDQTLRSFAITRLPATVFTDHTGDAAVLGRDLVHEAAHNWLNDALAALQETIPDEKTYFSPWRGTERPAYGFLHACFAFPLTVIYAAMTLPTASKTGHAVLVDHLRQQHAQLAAARDDFPRALELVTDTGLRERLDSVFQRACAL</sequence>
<dbReference type="InterPro" id="IPR026337">
    <property type="entry name" value="AKG_HExxH"/>
</dbReference>
<evidence type="ECO:0000313" key="3">
    <source>
        <dbReference type="Proteomes" id="UP000471293"/>
    </source>
</evidence>
<evidence type="ECO:0000313" key="2">
    <source>
        <dbReference type="EMBL" id="NEA18810.1"/>
    </source>
</evidence>
<evidence type="ECO:0000256" key="1">
    <source>
        <dbReference type="SAM" id="MobiDB-lite"/>
    </source>
</evidence>
<feature type="compositionally biased region" description="Basic residues" evidence="1">
    <location>
        <begin position="1"/>
        <end position="17"/>
    </location>
</feature>
<comment type="caution">
    <text evidence="2">The sequence shown here is derived from an EMBL/GenBank/DDBJ whole genome shotgun (WGS) entry which is preliminary data.</text>
</comment>
<dbReference type="AlphaFoldDB" id="A0A6N9U4R7"/>
<accession>A0A6N9U4R7</accession>
<feature type="region of interest" description="Disordered" evidence="1">
    <location>
        <begin position="1"/>
        <end position="84"/>
    </location>
</feature>
<gene>
    <name evidence="2" type="ORF">G3I29_25580</name>
</gene>
<reference evidence="2 3" key="1">
    <citation type="submission" date="2020-01" db="EMBL/GenBank/DDBJ databases">
        <title>Insect and environment-associated Actinomycetes.</title>
        <authorList>
            <person name="Currrie C."/>
            <person name="Chevrette M."/>
            <person name="Carlson C."/>
            <person name="Stubbendieck R."/>
            <person name="Wendt-Pienkowski E."/>
        </authorList>
    </citation>
    <scope>NUCLEOTIDE SEQUENCE [LARGE SCALE GENOMIC DNA]</scope>
    <source>
        <strain evidence="2 3">SID11342</strain>
    </source>
</reference>
<name>A0A6N9U4R7_STRHA</name>
<feature type="compositionally biased region" description="Basic residues" evidence="1">
    <location>
        <begin position="67"/>
        <end position="78"/>
    </location>
</feature>
<dbReference type="Proteomes" id="UP000471293">
    <property type="component" value="Unassembled WGS sequence"/>
</dbReference>
<proteinExistence type="predicted"/>
<organism evidence="2 3">
    <name type="scientific">Streptomyces halstedii</name>
    <dbReference type="NCBI Taxonomy" id="1944"/>
    <lineage>
        <taxon>Bacteria</taxon>
        <taxon>Bacillati</taxon>
        <taxon>Actinomycetota</taxon>
        <taxon>Actinomycetes</taxon>
        <taxon>Kitasatosporales</taxon>
        <taxon>Streptomycetaceae</taxon>
        <taxon>Streptomyces</taxon>
    </lineage>
</organism>
<feature type="compositionally biased region" description="Basic residues" evidence="1">
    <location>
        <begin position="25"/>
        <end position="40"/>
    </location>
</feature>
<protein>
    <submittedName>
        <fullName evidence="2">HEXXH motif domain-containing protein</fullName>
    </submittedName>
</protein>
<dbReference type="NCBIfam" id="TIGR04267">
    <property type="entry name" value="mod_HExxH"/>
    <property type="match status" value="1"/>
</dbReference>
<dbReference type="EMBL" id="JAAGLQ010000542">
    <property type="protein sequence ID" value="NEA18810.1"/>
    <property type="molecule type" value="Genomic_DNA"/>
</dbReference>